<evidence type="ECO:0000256" key="4">
    <source>
        <dbReference type="ARBA" id="ARBA00022475"/>
    </source>
</evidence>
<dbReference type="Pfam" id="PF07517">
    <property type="entry name" value="SecA_DEAD"/>
    <property type="match status" value="1"/>
</dbReference>
<dbReference type="Proteomes" id="UP000618579">
    <property type="component" value="Unassembled WGS sequence"/>
</dbReference>
<evidence type="ECO:0000256" key="11">
    <source>
        <dbReference type="ARBA" id="ARBA00023136"/>
    </source>
</evidence>
<feature type="binding site" evidence="12">
    <location>
        <begin position="105"/>
        <end position="109"/>
    </location>
    <ligand>
        <name>ATP</name>
        <dbReference type="ChEBI" id="CHEBI:30616"/>
    </ligand>
</feature>
<dbReference type="PROSITE" id="PS51192">
    <property type="entry name" value="HELICASE_ATP_BIND_1"/>
    <property type="match status" value="1"/>
</dbReference>
<dbReference type="PROSITE" id="PS01312">
    <property type="entry name" value="SECA"/>
    <property type="match status" value="1"/>
</dbReference>
<dbReference type="SUPFAM" id="SSF52540">
    <property type="entry name" value="P-loop containing nucleoside triphosphate hydrolases"/>
    <property type="match status" value="2"/>
</dbReference>
<dbReference type="InterPro" id="IPR014001">
    <property type="entry name" value="Helicase_ATP-bd"/>
</dbReference>
<dbReference type="InterPro" id="IPR027417">
    <property type="entry name" value="P-loop_NTPase"/>
</dbReference>
<proteinExistence type="inferred from homology"/>
<dbReference type="PRINTS" id="PR00906">
    <property type="entry name" value="SECA"/>
</dbReference>
<dbReference type="Pfam" id="PF01043">
    <property type="entry name" value="SecA_PP_bind"/>
    <property type="match status" value="1"/>
</dbReference>
<comment type="subcellular location">
    <subcellularLocation>
        <location evidence="12">Cell membrane</location>
        <topology evidence="12">Peripheral membrane protein</topology>
        <orientation evidence="12">Cytoplasmic side</orientation>
    </subcellularLocation>
    <subcellularLocation>
        <location evidence="12">Cytoplasm</location>
    </subcellularLocation>
    <subcellularLocation>
        <location evidence="1">Membrane</location>
        <topology evidence="1">Peripheral membrane protein</topology>
    </subcellularLocation>
    <text evidence="12">Distribution is 50-50.</text>
</comment>
<dbReference type="RefSeq" id="WP_171682661.1">
    <property type="nucleotide sequence ID" value="NZ_WHNZ01000015.1"/>
</dbReference>
<keyword evidence="16" id="KW-0378">Hydrolase</keyword>
<evidence type="ECO:0000256" key="6">
    <source>
        <dbReference type="ARBA" id="ARBA00022741"/>
    </source>
</evidence>
<dbReference type="SUPFAM" id="SSF81767">
    <property type="entry name" value="Pre-protein crosslinking domain of SecA"/>
    <property type="match status" value="1"/>
</dbReference>
<keyword evidence="9 12" id="KW-1278">Translocase</keyword>
<dbReference type="InterPro" id="IPR000185">
    <property type="entry name" value="SecA"/>
</dbReference>
<dbReference type="Pfam" id="PF07516">
    <property type="entry name" value="SecA_SW"/>
    <property type="match status" value="1"/>
</dbReference>
<keyword evidence="8 12" id="KW-0653">Protein transport</keyword>
<dbReference type="Gene3D" id="1.10.3060.10">
    <property type="entry name" value="Helical scaffold and wing domains of SecA"/>
    <property type="match status" value="1"/>
</dbReference>
<comment type="function">
    <text evidence="12">Part of the Sec protein translocase complex. Interacts with the SecYEG preprotein conducting channel. Has a central role in coupling the hydrolysis of ATP to the transfer of proteins into and across the cell membrane, serving as an ATP-driven molecular motor driving the stepwise translocation of polypeptide chains across the membrane.</text>
</comment>
<evidence type="ECO:0000313" key="16">
    <source>
        <dbReference type="EMBL" id="NOU99803.1"/>
    </source>
</evidence>
<evidence type="ECO:0000259" key="14">
    <source>
        <dbReference type="PROSITE" id="PS51194"/>
    </source>
</evidence>
<dbReference type="GO" id="GO:0004386">
    <property type="term" value="F:helicase activity"/>
    <property type="evidence" value="ECO:0007669"/>
    <property type="project" value="UniProtKB-KW"/>
</dbReference>
<evidence type="ECO:0000256" key="1">
    <source>
        <dbReference type="ARBA" id="ARBA00004170"/>
    </source>
</evidence>
<dbReference type="InterPro" id="IPR014018">
    <property type="entry name" value="SecA_motor_DEAD"/>
</dbReference>
<evidence type="ECO:0000256" key="8">
    <source>
        <dbReference type="ARBA" id="ARBA00022927"/>
    </source>
</evidence>
<comment type="subunit">
    <text evidence="12">Monomer and homodimer. Part of the essential Sec protein translocation apparatus which comprises SecA, SecYEG and auxiliary proteins SecDF. Other proteins may also be involved.</text>
</comment>
<comment type="similarity">
    <text evidence="2 12">Belongs to the SecA family.</text>
</comment>
<dbReference type="SMART" id="SM00957">
    <property type="entry name" value="SecA_DEAD"/>
    <property type="match status" value="1"/>
</dbReference>
<dbReference type="InterPro" id="IPR001650">
    <property type="entry name" value="Helicase_C-like"/>
</dbReference>
<dbReference type="PROSITE" id="PS51194">
    <property type="entry name" value="HELICASE_CTER"/>
    <property type="match status" value="1"/>
</dbReference>
<organism evidence="16 17">
    <name type="scientific">Paenibacillus planticolens</name>
    <dbReference type="NCBI Taxonomy" id="2654976"/>
    <lineage>
        <taxon>Bacteria</taxon>
        <taxon>Bacillati</taxon>
        <taxon>Bacillota</taxon>
        <taxon>Bacilli</taxon>
        <taxon>Bacillales</taxon>
        <taxon>Paenibacillaceae</taxon>
        <taxon>Paenibacillus</taxon>
    </lineage>
</organism>
<dbReference type="InterPro" id="IPR011130">
    <property type="entry name" value="SecA_preprotein_X-link_dom"/>
</dbReference>
<evidence type="ECO:0000256" key="9">
    <source>
        <dbReference type="ARBA" id="ARBA00022967"/>
    </source>
</evidence>
<dbReference type="SMART" id="SM00958">
    <property type="entry name" value="SecA_PP_bind"/>
    <property type="match status" value="1"/>
</dbReference>
<evidence type="ECO:0000256" key="5">
    <source>
        <dbReference type="ARBA" id="ARBA00022490"/>
    </source>
</evidence>
<feature type="binding site" evidence="12">
    <location>
        <position position="498"/>
    </location>
    <ligand>
        <name>ATP</name>
        <dbReference type="ChEBI" id="CHEBI:30616"/>
    </ligand>
</feature>
<dbReference type="PROSITE" id="PS51196">
    <property type="entry name" value="SECA_MOTOR_DEAD"/>
    <property type="match status" value="1"/>
</dbReference>
<evidence type="ECO:0000256" key="3">
    <source>
        <dbReference type="ARBA" id="ARBA00022448"/>
    </source>
</evidence>
<evidence type="ECO:0000256" key="10">
    <source>
        <dbReference type="ARBA" id="ARBA00023010"/>
    </source>
</evidence>
<comment type="catalytic activity">
    <reaction evidence="12">
        <text>ATP + H2O + cellular proteinSide 1 = ADP + phosphate + cellular proteinSide 2.</text>
        <dbReference type="EC" id="7.4.2.8"/>
    </reaction>
</comment>
<keyword evidence="16" id="KW-0347">Helicase</keyword>
<keyword evidence="5 12" id="KW-0963">Cytoplasm</keyword>
<dbReference type="EMBL" id="WHNZ01000015">
    <property type="protein sequence ID" value="NOU99803.1"/>
    <property type="molecule type" value="Genomic_DNA"/>
</dbReference>
<dbReference type="Pfam" id="PF21090">
    <property type="entry name" value="P-loop_SecA"/>
    <property type="match status" value="1"/>
</dbReference>
<evidence type="ECO:0000256" key="2">
    <source>
        <dbReference type="ARBA" id="ARBA00007650"/>
    </source>
</evidence>
<keyword evidence="6 12" id="KW-0547">Nucleotide-binding</keyword>
<dbReference type="Gene3D" id="3.40.50.300">
    <property type="entry name" value="P-loop containing nucleotide triphosphate hydrolases"/>
    <property type="match status" value="2"/>
</dbReference>
<feature type="domain" description="Helicase C-terminal" evidence="14">
    <location>
        <begin position="420"/>
        <end position="575"/>
    </location>
</feature>
<accession>A0ABX1ZI83</accession>
<feature type="domain" description="Helicase ATP-binding" evidence="13">
    <location>
        <begin position="89"/>
        <end position="247"/>
    </location>
</feature>
<comment type="caution">
    <text evidence="16">The sequence shown here is derived from an EMBL/GenBank/DDBJ whole genome shotgun (WGS) entry which is preliminary data.</text>
</comment>
<gene>
    <name evidence="12" type="primary">secA</name>
    <name evidence="16" type="ORF">GC097_07230</name>
</gene>
<dbReference type="InterPro" id="IPR011116">
    <property type="entry name" value="SecA_Wing/Scaffold"/>
</dbReference>
<dbReference type="InterPro" id="IPR036670">
    <property type="entry name" value="SecA_X-link_sf"/>
</dbReference>
<dbReference type="InterPro" id="IPR011115">
    <property type="entry name" value="SecA_DEAD"/>
</dbReference>
<feature type="domain" description="SecA family profile" evidence="15">
    <location>
        <begin position="2"/>
        <end position="576"/>
    </location>
</feature>
<keyword evidence="3 12" id="KW-0813">Transport</keyword>
<keyword evidence="4 12" id="KW-1003">Cell membrane</keyword>
<dbReference type="InterPro" id="IPR020937">
    <property type="entry name" value="SecA_CS"/>
</dbReference>
<evidence type="ECO:0000259" key="15">
    <source>
        <dbReference type="PROSITE" id="PS51196"/>
    </source>
</evidence>
<dbReference type="CDD" id="cd17928">
    <property type="entry name" value="DEXDc_SecA"/>
    <property type="match status" value="1"/>
</dbReference>
<dbReference type="PANTHER" id="PTHR30612:SF0">
    <property type="entry name" value="CHLOROPLAST PROTEIN-TRANSPORTING ATPASE"/>
    <property type="match status" value="1"/>
</dbReference>
<evidence type="ECO:0000313" key="17">
    <source>
        <dbReference type="Proteomes" id="UP000618579"/>
    </source>
</evidence>
<keyword evidence="7 12" id="KW-0067">ATP-binding</keyword>
<dbReference type="SUPFAM" id="SSF81886">
    <property type="entry name" value="Helical scaffold and wing domains of SecA"/>
    <property type="match status" value="1"/>
</dbReference>
<evidence type="ECO:0000256" key="12">
    <source>
        <dbReference type="HAMAP-Rule" id="MF_01382"/>
    </source>
</evidence>
<reference evidence="16 17" key="1">
    <citation type="submission" date="2019-10" db="EMBL/GenBank/DDBJ databases">
        <title>Description of Paenibacillus pedi sp. nov.</title>
        <authorList>
            <person name="Carlier A."/>
            <person name="Qi S."/>
        </authorList>
    </citation>
    <scope>NUCLEOTIDE SEQUENCE [LARGE SCALE GENOMIC DNA]</scope>
    <source>
        <strain evidence="16 17">LMG 31457</strain>
    </source>
</reference>
<name>A0ABX1ZI83_9BACL</name>
<dbReference type="EC" id="7.4.2.8" evidence="12"/>
<evidence type="ECO:0000256" key="7">
    <source>
        <dbReference type="ARBA" id="ARBA00022840"/>
    </source>
</evidence>
<keyword evidence="11 12" id="KW-0472">Membrane</keyword>
<keyword evidence="10 12" id="KW-0811">Translocation</keyword>
<dbReference type="HAMAP" id="MF_01382">
    <property type="entry name" value="SecA"/>
    <property type="match status" value="1"/>
</dbReference>
<dbReference type="PANTHER" id="PTHR30612">
    <property type="entry name" value="SECA INNER MEMBRANE COMPONENT OF SEC PROTEIN SECRETION SYSTEM"/>
    <property type="match status" value="1"/>
</dbReference>
<protein>
    <recommendedName>
        <fullName evidence="12">Protein translocase subunit SecA</fullName>
        <ecNumber evidence="12">7.4.2.8</ecNumber>
    </recommendedName>
</protein>
<keyword evidence="17" id="KW-1185">Reference proteome</keyword>
<dbReference type="InterPro" id="IPR036266">
    <property type="entry name" value="SecA_Wing/Scaffold_sf"/>
</dbReference>
<dbReference type="InterPro" id="IPR044722">
    <property type="entry name" value="SecA_SF2_C"/>
</dbReference>
<dbReference type="CDD" id="cd18803">
    <property type="entry name" value="SF2_C_secA"/>
    <property type="match status" value="1"/>
</dbReference>
<sequence>MIGVLKKVFEAYGERKIDKYKSIIQKINHQYQGYLKYGSDNDLSEKTQMFRDRVRHGYPLDKQLPEAFALVKAAFLRIFGYEIHDVQLMGAIALHEGHIAEMRTGEGKTSVAVFAAYLNALAGDGVHVVTVNQYLAERDSEEMGKVFELLGMTVGCIQSSMSVPQRQAQYSCDVTYSTHYELGFDYLRDNMIFDVGNRVHRKLSYVIIDEADSILIDEARTPLLISAEPGKGTDYLYFIDNIVKGLSEEHYEIVEQTKQIMFTEQGIDRCEQLLNVDNLMHLDNAYLYHRLLQSLRAHHIMHKDVDYVILPNEQEHLEVVIVDQNTGRLMFGRRFVEGLHQAIEAKEGIGVQGQPPTLASVTLQNYFRMYGKISGLTGTGAEVRDEFLKIYGTDVIAIPTHKRIKRLDQGDLLYVTEEEKFKRIVREIKERSLKGQPVLVGSANIKKSELLSGMLAAEGIAHKVLNAKNYREEAEVIRMAGQKGAVTISTNMAGRGVDIRLGPGVEELGGLHVIGTTRHDSLRIDNQLRGRSGRQGDAGSSQFIVSLEDEMLINYYPDHLLDELLELDLADDAILEEPRYIRGIRNAQMAVEGEMFHLREKLLVYDQVLNIQRSIIYAMRNDILEGMDSSDEIQTMIRNSAMREVAEFCPGEFQEGWDLLGLVVAIGRIFPYKRPLQLAGLQEATSAEILDMILEQLTRYYQDKKQTYEGDTLELERNSLIHSIDKHWIIYMEALEEVKHGMSLRGYASADPLVEYERETVRMFDELLIAIEQEALRKIWDGLG</sequence>
<dbReference type="Gene3D" id="3.90.1440.10">
    <property type="entry name" value="SecA, preprotein cross-linking domain"/>
    <property type="match status" value="1"/>
</dbReference>
<evidence type="ECO:0000259" key="13">
    <source>
        <dbReference type="PROSITE" id="PS51192"/>
    </source>
</evidence>
<feature type="binding site" evidence="12">
    <location>
        <position position="87"/>
    </location>
    <ligand>
        <name>ATP</name>
        <dbReference type="ChEBI" id="CHEBI:30616"/>
    </ligand>
</feature>